<evidence type="ECO:0000313" key="10">
    <source>
        <dbReference type="Proteomes" id="UP000194225"/>
    </source>
</evidence>
<dbReference type="InterPro" id="IPR010432">
    <property type="entry name" value="RDD"/>
</dbReference>
<gene>
    <name evidence="9" type="ORF">BG653_03717</name>
</gene>
<feature type="transmembrane region" description="Helical" evidence="7">
    <location>
        <begin position="173"/>
        <end position="191"/>
    </location>
</feature>
<feature type="compositionally biased region" description="Pro residues" evidence="6">
    <location>
        <begin position="68"/>
        <end position="97"/>
    </location>
</feature>
<protein>
    <submittedName>
        <fullName evidence="9">RDD family protein</fullName>
    </submittedName>
</protein>
<name>A0ABX3XVT4_STRPT</name>
<proteinExistence type="predicted"/>
<dbReference type="PANTHER" id="PTHR36115:SF4">
    <property type="entry name" value="MEMBRANE PROTEIN"/>
    <property type="match status" value="1"/>
</dbReference>
<keyword evidence="5 7" id="KW-0472">Membrane</keyword>
<keyword evidence="3 7" id="KW-0812">Transmembrane</keyword>
<evidence type="ECO:0000256" key="6">
    <source>
        <dbReference type="SAM" id="MobiDB-lite"/>
    </source>
</evidence>
<dbReference type="InterPro" id="IPR051791">
    <property type="entry name" value="Pra-immunoreactive"/>
</dbReference>
<evidence type="ECO:0000259" key="8">
    <source>
        <dbReference type="Pfam" id="PF06271"/>
    </source>
</evidence>
<dbReference type="Pfam" id="PF06271">
    <property type="entry name" value="RDD"/>
    <property type="match status" value="1"/>
</dbReference>
<dbReference type="PANTHER" id="PTHR36115">
    <property type="entry name" value="PROLINE-RICH ANTIGEN HOMOLOG-RELATED"/>
    <property type="match status" value="1"/>
</dbReference>
<feature type="region of interest" description="Disordered" evidence="6">
    <location>
        <begin position="1"/>
        <end position="112"/>
    </location>
</feature>
<feature type="transmembrane region" description="Helical" evidence="7">
    <location>
        <begin position="139"/>
        <end position="161"/>
    </location>
</feature>
<evidence type="ECO:0000256" key="7">
    <source>
        <dbReference type="SAM" id="Phobius"/>
    </source>
</evidence>
<evidence type="ECO:0000313" key="9">
    <source>
        <dbReference type="EMBL" id="OSY44907.1"/>
    </source>
</evidence>
<organism evidence="9 10">
    <name type="scientific">Streptomyces platensis</name>
    <dbReference type="NCBI Taxonomy" id="58346"/>
    <lineage>
        <taxon>Bacteria</taxon>
        <taxon>Bacillati</taxon>
        <taxon>Actinomycetota</taxon>
        <taxon>Actinomycetes</taxon>
        <taxon>Kitasatosporales</taxon>
        <taxon>Streptomycetaceae</taxon>
        <taxon>Streptomyces</taxon>
    </lineage>
</organism>
<evidence type="ECO:0000256" key="1">
    <source>
        <dbReference type="ARBA" id="ARBA00004651"/>
    </source>
</evidence>
<evidence type="ECO:0000256" key="3">
    <source>
        <dbReference type="ARBA" id="ARBA00022692"/>
    </source>
</evidence>
<evidence type="ECO:0000256" key="4">
    <source>
        <dbReference type="ARBA" id="ARBA00022989"/>
    </source>
</evidence>
<comment type="subcellular location">
    <subcellularLocation>
        <location evidence="1">Cell membrane</location>
        <topology evidence="1">Multi-pass membrane protein</topology>
    </subcellularLocation>
</comment>
<evidence type="ECO:0000256" key="5">
    <source>
        <dbReference type="ARBA" id="ARBA00023136"/>
    </source>
</evidence>
<dbReference type="EMBL" id="MIGA01000023">
    <property type="protein sequence ID" value="OSY44907.1"/>
    <property type="molecule type" value="Genomic_DNA"/>
</dbReference>
<dbReference type="Proteomes" id="UP000194225">
    <property type="component" value="Unassembled WGS sequence"/>
</dbReference>
<feature type="domain" description="RDD" evidence="8">
    <location>
        <begin position="133"/>
        <end position="270"/>
    </location>
</feature>
<keyword evidence="4 7" id="KW-1133">Transmembrane helix</keyword>
<reference evidence="9 10" key="1">
    <citation type="submission" date="2016-09" db="EMBL/GenBank/DDBJ databases">
        <title>Streptomyces platensis DSM40041, a candidate organism with high potential of specific P450 cytochromes.</title>
        <authorList>
            <person name="Grumaz C."/>
            <person name="Vainshtein Y."/>
            <person name="Kirstahler P."/>
            <person name="Sohn K."/>
        </authorList>
    </citation>
    <scope>NUCLEOTIDE SEQUENCE [LARGE SCALE GENOMIC DNA]</scope>
    <source>
        <strain evidence="9 10">DSM 40041</strain>
    </source>
</reference>
<evidence type="ECO:0000256" key="2">
    <source>
        <dbReference type="ARBA" id="ARBA00022475"/>
    </source>
</evidence>
<accession>A0ABX3XVT4</accession>
<feature type="compositionally biased region" description="Gly residues" evidence="6">
    <location>
        <begin position="98"/>
        <end position="112"/>
    </location>
</feature>
<keyword evidence="10" id="KW-1185">Reference proteome</keyword>
<sequence length="285" mass="29112">MASTRAMSTDQPRPGPGEPPENDPFQKPQVPPAGGAPRNSAPRENGSPRNNAPHGDTGGSGTGGEGGAPPPPEGAPPGGTPPPWGAPPPGGTPPPGAGGPYAGGPSGGGPYAGDPYGGQYGVADPLAGMPPLANRGRRLVARIIDAIIVGVPVWLIMTAIVGGVDFFSTDGEMAGRQSTISGVTLLVYLIYEGLMLSSRGQTVGKMAMKIRVAMLADGSIPHGQPGWVRAAVYSLPEIVPCCGFIFWLINVLWCTWDKPYQQCLHDKAAKTVVVSTETGPRPGSA</sequence>
<keyword evidence="2" id="KW-1003">Cell membrane</keyword>
<comment type="caution">
    <text evidence="9">The sequence shown here is derived from an EMBL/GenBank/DDBJ whole genome shotgun (WGS) entry which is preliminary data.</text>
</comment>
<feature type="compositionally biased region" description="Polar residues" evidence="6">
    <location>
        <begin position="1"/>
        <end position="11"/>
    </location>
</feature>
<feature type="compositionally biased region" description="Gly residues" evidence="6">
    <location>
        <begin position="56"/>
        <end position="67"/>
    </location>
</feature>